<accession>A0A6G0XWZ0</accession>
<dbReference type="InterPro" id="IPR046357">
    <property type="entry name" value="PPIase_dom_sf"/>
</dbReference>
<evidence type="ECO:0000259" key="6">
    <source>
        <dbReference type="PROSITE" id="PS50059"/>
    </source>
</evidence>
<organism evidence="7 8">
    <name type="scientific">Aphanomyces euteiches</name>
    <dbReference type="NCBI Taxonomy" id="100861"/>
    <lineage>
        <taxon>Eukaryota</taxon>
        <taxon>Sar</taxon>
        <taxon>Stramenopiles</taxon>
        <taxon>Oomycota</taxon>
        <taxon>Saprolegniomycetes</taxon>
        <taxon>Saprolegniales</taxon>
        <taxon>Verrucalvaceae</taxon>
        <taxon>Aphanomyces</taxon>
    </lineage>
</organism>
<comment type="caution">
    <text evidence="7">The sequence shown here is derived from an EMBL/GenBank/DDBJ whole genome shotgun (WGS) entry which is preliminary data.</text>
</comment>
<evidence type="ECO:0000256" key="2">
    <source>
        <dbReference type="ARBA" id="ARBA00013194"/>
    </source>
</evidence>
<reference evidence="7 8" key="1">
    <citation type="submission" date="2019-07" db="EMBL/GenBank/DDBJ databases">
        <title>Genomics analysis of Aphanomyces spp. identifies a new class of oomycete effector associated with host adaptation.</title>
        <authorList>
            <person name="Gaulin E."/>
        </authorList>
    </citation>
    <scope>NUCLEOTIDE SEQUENCE [LARGE SCALE GENOMIC DNA]</scope>
    <source>
        <strain evidence="7 8">ATCC 201684</strain>
    </source>
</reference>
<evidence type="ECO:0000256" key="3">
    <source>
        <dbReference type="ARBA" id="ARBA00023110"/>
    </source>
</evidence>
<dbReference type="PROSITE" id="PS50059">
    <property type="entry name" value="FKBP_PPIASE"/>
    <property type="match status" value="2"/>
</dbReference>
<feature type="domain" description="PPIase FKBP-type" evidence="6">
    <location>
        <begin position="82"/>
        <end position="158"/>
    </location>
</feature>
<gene>
    <name evidence="7" type="ORF">Ae201684_000656</name>
</gene>
<evidence type="ECO:0000313" key="7">
    <source>
        <dbReference type="EMBL" id="KAF0745084.1"/>
    </source>
</evidence>
<evidence type="ECO:0000256" key="4">
    <source>
        <dbReference type="ARBA" id="ARBA00023235"/>
    </source>
</evidence>
<keyword evidence="8" id="KW-1185">Reference proteome</keyword>
<keyword evidence="4 5" id="KW-0413">Isomerase</keyword>
<evidence type="ECO:0000256" key="1">
    <source>
        <dbReference type="ARBA" id="ARBA00000971"/>
    </source>
</evidence>
<dbReference type="EC" id="5.2.1.8" evidence="2 5"/>
<feature type="domain" description="PPIase FKBP-type" evidence="6">
    <location>
        <begin position="247"/>
        <end position="335"/>
    </location>
</feature>
<protein>
    <recommendedName>
        <fullName evidence="2 5">peptidylprolyl isomerase</fullName>
        <ecNumber evidence="2 5">5.2.1.8</ecNumber>
    </recommendedName>
</protein>
<dbReference type="Proteomes" id="UP000481153">
    <property type="component" value="Unassembled WGS sequence"/>
</dbReference>
<dbReference type="PANTHER" id="PTHR10516">
    <property type="entry name" value="PEPTIDYL-PROLYL CIS-TRANS ISOMERASE"/>
    <property type="match status" value="1"/>
</dbReference>
<dbReference type="FunFam" id="3.10.50.40:FF:000047">
    <property type="entry name" value="Peptidylprolyl isomerase"/>
    <property type="match status" value="1"/>
</dbReference>
<comment type="catalytic activity">
    <reaction evidence="1 5">
        <text>[protein]-peptidylproline (omega=180) = [protein]-peptidylproline (omega=0)</text>
        <dbReference type="Rhea" id="RHEA:16237"/>
        <dbReference type="Rhea" id="RHEA-COMP:10747"/>
        <dbReference type="Rhea" id="RHEA-COMP:10748"/>
        <dbReference type="ChEBI" id="CHEBI:83833"/>
        <dbReference type="ChEBI" id="CHEBI:83834"/>
        <dbReference type="EC" id="5.2.1.8"/>
    </reaction>
</comment>
<dbReference type="EMBL" id="VJMJ01000003">
    <property type="protein sequence ID" value="KAF0745084.1"/>
    <property type="molecule type" value="Genomic_DNA"/>
</dbReference>
<dbReference type="Pfam" id="PF00254">
    <property type="entry name" value="FKBP_C"/>
    <property type="match status" value="2"/>
</dbReference>
<dbReference type="InterPro" id="IPR001179">
    <property type="entry name" value="PPIase_FKBP_dom"/>
</dbReference>
<dbReference type="AlphaFoldDB" id="A0A6G0XWZ0"/>
<keyword evidence="3 5" id="KW-0697">Rotamase</keyword>
<name>A0A6G0XWZ0_9STRA</name>
<dbReference type="VEuPathDB" id="FungiDB:AeMF1_003122"/>
<dbReference type="InterPro" id="IPR050689">
    <property type="entry name" value="FKBP-type_PPIase"/>
</dbReference>
<evidence type="ECO:0000313" key="8">
    <source>
        <dbReference type="Proteomes" id="UP000481153"/>
    </source>
</evidence>
<evidence type="ECO:0000256" key="5">
    <source>
        <dbReference type="PROSITE-ProRule" id="PRU00277"/>
    </source>
</evidence>
<dbReference type="Gene3D" id="3.10.50.40">
    <property type="match status" value="2"/>
</dbReference>
<dbReference type="PANTHER" id="PTHR10516:SF443">
    <property type="entry name" value="FK506-BINDING PROTEIN 59-RELATED"/>
    <property type="match status" value="1"/>
</dbReference>
<dbReference type="GO" id="GO:0003755">
    <property type="term" value="F:peptidyl-prolyl cis-trans isomerase activity"/>
    <property type="evidence" value="ECO:0007669"/>
    <property type="project" value="UniProtKB-KW"/>
</dbReference>
<dbReference type="SUPFAM" id="SSF54534">
    <property type="entry name" value="FKBP-like"/>
    <property type="match status" value="2"/>
</dbReference>
<sequence>MLGGGKHFGEKMSSMRRMMQLTRATAKNAKSVCKRATSVATFRTLAIQAPVTRVSNSIAKPFRHAMCARMFSDEPAPRVKLGDKVFVRIEGRLANGKVFDEKNEEPQSLIVGDSNLIPGLEEGLLGMSKGQNKTVIIPPEIAFGPKTTEDEYVRIPKSELDLSPSDEENLAVGSFLGLEEEGEVVRIVAVEDDSIIVDPSHELAGQTLHLNIEVVDHTPLDKLDPSERLVVPHEITAGDRKTFPEPGDTLVVHYDGYLTDGKLFDSSRARGKPFEFIIGSGLVIKGWDEGMLNMSKGERSRLYIPAVKGYGASGAPPVIPPNADLIFDVELLDIKPSH</sequence>
<proteinExistence type="predicted"/>